<organism evidence="2 3">
    <name type="scientific">Zasmidium cellare</name>
    <name type="common">Wine cellar mold</name>
    <name type="synonym">Racodium cellare</name>
    <dbReference type="NCBI Taxonomy" id="395010"/>
    <lineage>
        <taxon>Eukaryota</taxon>
        <taxon>Fungi</taxon>
        <taxon>Dikarya</taxon>
        <taxon>Ascomycota</taxon>
        <taxon>Pezizomycotina</taxon>
        <taxon>Dothideomycetes</taxon>
        <taxon>Dothideomycetidae</taxon>
        <taxon>Mycosphaerellales</taxon>
        <taxon>Mycosphaerellaceae</taxon>
        <taxon>Zasmidium</taxon>
    </lineage>
</organism>
<protein>
    <submittedName>
        <fullName evidence="2">Uncharacterized protein</fullName>
    </submittedName>
</protein>
<keyword evidence="3" id="KW-1185">Reference proteome</keyword>
<gene>
    <name evidence="2" type="ORF">PRZ48_005643</name>
</gene>
<feature type="region of interest" description="Disordered" evidence="1">
    <location>
        <begin position="104"/>
        <end position="123"/>
    </location>
</feature>
<evidence type="ECO:0000313" key="3">
    <source>
        <dbReference type="Proteomes" id="UP001305779"/>
    </source>
</evidence>
<evidence type="ECO:0000256" key="1">
    <source>
        <dbReference type="SAM" id="MobiDB-lite"/>
    </source>
</evidence>
<dbReference type="EMBL" id="JAXOVC010000004">
    <property type="protein sequence ID" value="KAK4502218.1"/>
    <property type="molecule type" value="Genomic_DNA"/>
</dbReference>
<feature type="compositionally biased region" description="Low complexity" evidence="1">
    <location>
        <begin position="106"/>
        <end position="123"/>
    </location>
</feature>
<dbReference type="Proteomes" id="UP001305779">
    <property type="component" value="Unassembled WGS sequence"/>
</dbReference>
<sequence>MSNGPDSSHGKLLFQYDPILTTKKETYTQGDRTVSFWSLILGIELPVHADEWTAWTPPAGSTRVATEDVPAEELERLRKRQAEDGESGDQEAVCRIISDGVPTTMSTVASPTSGSPSATSGSTSAIYTGCQWEEDGNPDMQTGACPSASNFNPLLIRMRSLITSTAERSMPQDQCGLHRDRPSHWDRDLLRRPIIINRLGLVSFNANANSHTDPLDTHINRCPSILWFRHVADGTEQAPDRTAPGWDLDVDGETWTDCVFEVTGGEPSVRCEGMPEGVEWLVTPPGEDMPPECAEEGSDAYPIIWYASAVT</sequence>
<proteinExistence type="predicted"/>
<comment type="caution">
    <text evidence="2">The sequence shown here is derived from an EMBL/GenBank/DDBJ whole genome shotgun (WGS) entry which is preliminary data.</text>
</comment>
<reference evidence="2 3" key="1">
    <citation type="journal article" date="2023" name="G3 (Bethesda)">
        <title>A chromosome-level genome assembly of Zasmidium syzygii isolated from banana leaves.</title>
        <authorList>
            <person name="van Westerhoven A.C."/>
            <person name="Mehrabi R."/>
            <person name="Talebi R."/>
            <person name="Steentjes M.B.F."/>
            <person name="Corcolon B."/>
            <person name="Chong P.A."/>
            <person name="Kema G.H.J."/>
            <person name="Seidl M.F."/>
        </authorList>
    </citation>
    <scope>NUCLEOTIDE SEQUENCE [LARGE SCALE GENOMIC DNA]</scope>
    <source>
        <strain evidence="2 3">P124</strain>
    </source>
</reference>
<name>A0ABR0ELY3_ZASCE</name>
<accession>A0ABR0ELY3</accession>
<evidence type="ECO:0000313" key="2">
    <source>
        <dbReference type="EMBL" id="KAK4502218.1"/>
    </source>
</evidence>